<feature type="compositionally biased region" description="Basic and acidic residues" evidence="1">
    <location>
        <begin position="221"/>
        <end position="234"/>
    </location>
</feature>
<accession>E2A501</accession>
<evidence type="ECO:0000313" key="2">
    <source>
        <dbReference type="EMBL" id="EFN71488.1"/>
    </source>
</evidence>
<keyword evidence="2" id="KW-0378">Hydrolase</keyword>
<keyword evidence="2" id="KW-0645">Protease</keyword>
<feature type="region of interest" description="Disordered" evidence="1">
    <location>
        <begin position="221"/>
        <end position="254"/>
    </location>
</feature>
<keyword evidence="2" id="KW-0031">Aminopeptidase</keyword>
<dbReference type="Proteomes" id="UP000000311">
    <property type="component" value="Unassembled WGS sequence"/>
</dbReference>
<protein>
    <submittedName>
        <fullName evidence="2">Putative aminopeptidase W07G4.4</fullName>
    </submittedName>
</protein>
<evidence type="ECO:0000256" key="1">
    <source>
        <dbReference type="SAM" id="MobiDB-lite"/>
    </source>
</evidence>
<dbReference type="InParanoid" id="E2A501"/>
<dbReference type="EMBL" id="GL436778">
    <property type="protein sequence ID" value="EFN71488.1"/>
    <property type="molecule type" value="Genomic_DNA"/>
</dbReference>
<dbReference type="AlphaFoldDB" id="E2A501"/>
<sequence length="254" mass="27626">MPCQLKVETNLCSGDYDGIILVSGNAPGSDEPEPFKTVLYAAAQIDAALGVIGAVLPINLLAKRLIYSPTGPLNMDYHDVRSFAEATTKGIKRALQAGVKSPLLVLLPDDRFENVELVTLLGALEALYVLVQLWLHKSRLNQSNRYSTALCALTSTKWETCSCIWKEFTSVFQPSLVGCGLIGFEGKGKSCSPYSNSTPIENKTIDLLALKRGSFNDILNKRSPDDRYGEERGQHGHQTTPATDSHRAQAALDG</sequence>
<proteinExistence type="predicted"/>
<organism evidence="3">
    <name type="scientific">Camponotus floridanus</name>
    <name type="common">Florida carpenter ant</name>
    <dbReference type="NCBI Taxonomy" id="104421"/>
    <lineage>
        <taxon>Eukaryota</taxon>
        <taxon>Metazoa</taxon>
        <taxon>Ecdysozoa</taxon>
        <taxon>Arthropoda</taxon>
        <taxon>Hexapoda</taxon>
        <taxon>Insecta</taxon>
        <taxon>Pterygota</taxon>
        <taxon>Neoptera</taxon>
        <taxon>Endopterygota</taxon>
        <taxon>Hymenoptera</taxon>
        <taxon>Apocrita</taxon>
        <taxon>Aculeata</taxon>
        <taxon>Formicoidea</taxon>
        <taxon>Formicidae</taxon>
        <taxon>Formicinae</taxon>
        <taxon>Camponotus</taxon>
    </lineage>
</organism>
<reference evidence="2 3" key="1">
    <citation type="journal article" date="2010" name="Science">
        <title>Genomic comparison of the ants Camponotus floridanus and Harpegnathos saltator.</title>
        <authorList>
            <person name="Bonasio R."/>
            <person name="Zhang G."/>
            <person name="Ye C."/>
            <person name="Mutti N.S."/>
            <person name="Fang X."/>
            <person name="Qin N."/>
            <person name="Donahue G."/>
            <person name="Yang P."/>
            <person name="Li Q."/>
            <person name="Li C."/>
            <person name="Zhang P."/>
            <person name="Huang Z."/>
            <person name="Berger S.L."/>
            <person name="Reinberg D."/>
            <person name="Wang J."/>
            <person name="Liebig J."/>
        </authorList>
    </citation>
    <scope>NUCLEOTIDE SEQUENCE [LARGE SCALE GENOMIC DNA]</scope>
    <source>
        <strain evidence="3">C129</strain>
    </source>
</reference>
<gene>
    <name evidence="2" type="ORF">EAG_14427</name>
</gene>
<name>E2A501_CAMFO</name>
<evidence type="ECO:0000313" key="3">
    <source>
        <dbReference type="Proteomes" id="UP000000311"/>
    </source>
</evidence>
<dbReference type="STRING" id="104421.E2A501"/>
<dbReference type="OrthoDB" id="10041421at2759"/>
<keyword evidence="3" id="KW-1185">Reference proteome</keyword>
<dbReference type="GO" id="GO:0004177">
    <property type="term" value="F:aminopeptidase activity"/>
    <property type="evidence" value="ECO:0007669"/>
    <property type="project" value="UniProtKB-KW"/>
</dbReference>